<name>D9PKB2_9ZZZZ</name>
<proteinExistence type="predicted"/>
<evidence type="ECO:0000313" key="2">
    <source>
        <dbReference type="EMBL" id="EFK96002.1"/>
    </source>
</evidence>
<feature type="compositionally biased region" description="Acidic residues" evidence="1">
    <location>
        <begin position="1"/>
        <end position="17"/>
    </location>
</feature>
<protein>
    <submittedName>
        <fullName evidence="2">Uncharacterized protein</fullName>
    </submittedName>
</protein>
<feature type="region of interest" description="Disordered" evidence="1">
    <location>
        <begin position="1"/>
        <end position="31"/>
    </location>
</feature>
<comment type="caution">
    <text evidence="2">The sequence shown here is derived from an EMBL/GenBank/DDBJ whole genome shotgun (WGS) entry which is preliminary data.</text>
</comment>
<dbReference type="AlphaFoldDB" id="D9PKB2"/>
<accession>D9PKB2</accession>
<reference evidence="2" key="1">
    <citation type="submission" date="2010-07" db="EMBL/GenBank/DDBJ databases">
        <authorList>
            <consortium name="CONSOLIDER consortium CSD2007-00005"/>
            <person name="Guazzaroni M.-E."/>
            <person name="Richter M."/>
            <person name="Garcia-Salamanca A."/>
            <person name="Yarza P."/>
            <person name="Ferrer M."/>
        </authorList>
    </citation>
    <scope>NUCLEOTIDE SEQUENCE</scope>
</reference>
<organism evidence="2">
    <name type="scientific">sediment metagenome</name>
    <dbReference type="NCBI Taxonomy" id="749907"/>
    <lineage>
        <taxon>unclassified sequences</taxon>
        <taxon>metagenomes</taxon>
        <taxon>ecological metagenomes</taxon>
    </lineage>
</organism>
<reference evidence="2" key="2">
    <citation type="journal article" date="2011" name="Microb. Ecol.">
        <title>Taxonomic and Functional Metagenomic Profiling of the Microbial Community in the Anoxic Sediment of a Sub-saline Shallow Lake (Laguna de Carrizo, Central Spain).</title>
        <authorList>
            <person name="Ferrer M."/>
            <person name="Guazzaroni M.E."/>
            <person name="Richter M."/>
            <person name="Garcia-Salamanca A."/>
            <person name="Yarza P."/>
            <person name="Suarez-Suarez A."/>
            <person name="Solano J."/>
            <person name="Alcaide M."/>
            <person name="van Dillewijn P."/>
            <person name="Molina-Henares M.A."/>
            <person name="Lopez-Cortes N."/>
            <person name="Al-Ramahi Y."/>
            <person name="Guerrero C."/>
            <person name="Acosta A."/>
            <person name="de Eugenio L.I."/>
            <person name="Martinez V."/>
            <person name="Marques S."/>
            <person name="Rojo F."/>
            <person name="Santero E."/>
            <person name="Genilloud O."/>
            <person name="Perez-Perez J."/>
            <person name="Rossello-Mora R."/>
            <person name="Ramos J.L."/>
        </authorList>
    </citation>
    <scope>NUCLEOTIDE SEQUENCE</scope>
</reference>
<evidence type="ECO:0000256" key="1">
    <source>
        <dbReference type="SAM" id="MobiDB-lite"/>
    </source>
</evidence>
<gene>
    <name evidence="2" type="ORF">LDC_1977</name>
</gene>
<sequence length="216" mass="21290">MGVADEGGEAAADDVPWDAESPCGGGGGEDVFDLERDAAEAGEWDVGERDAVAEFSFSSHHRAVFDEHAAFALGKVVGEDRFVAVLGEVGDAARAGIGHGGHDRVGGVEHGGAAAGDAVNDDAFDHGEVLDGADVVESEVVALADVGDDGDVAAVEPESFAEDAAAGGFQDGGIDVGVEQDLAGADGAAAIAAFDALAGDVDAIGVGHADAFSGET</sequence>
<dbReference type="EMBL" id="ADZX01000592">
    <property type="protein sequence ID" value="EFK96002.1"/>
    <property type="molecule type" value="Genomic_DNA"/>
</dbReference>